<evidence type="ECO:0000313" key="1">
    <source>
        <dbReference type="EMBL" id="KAB1212776.1"/>
    </source>
</evidence>
<accession>A0A6A1VLN1</accession>
<name>A0A6A1VLN1_9ROSI</name>
<dbReference type="AlphaFoldDB" id="A0A6A1VLN1"/>
<protein>
    <submittedName>
        <fullName evidence="1">Uncharacterized protein</fullName>
    </submittedName>
</protein>
<organism evidence="1 2">
    <name type="scientific">Morella rubra</name>
    <name type="common">Chinese bayberry</name>
    <dbReference type="NCBI Taxonomy" id="262757"/>
    <lineage>
        <taxon>Eukaryota</taxon>
        <taxon>Viridiplantae</taxon>
        <taxon>Streptophyta</taxon>
        <taxon>Embryophyta</taxon>
        <taxon>Tracheophyta</taxon>
        <taxon>Spermatophyta</taxon>
        <taxon>Magnoliopsida</taxon>
        <taxon>eudicotyledons</taxon>
        <taxon>Gunneridae</taxon>
        <taxon>Pentapetalae</taxon>
        <taxon>rosids</taxon>
        <taxon>fabids</taxon>
        <taxon>Fagales</taxon>
        <taxon>Myricaceae</taxon>
        <taxon>Morella</taxon>
    </lineage>
</organism>
<keyword evidence="2" id="KW-1185">Reference proteome</keyword>
<dbReference type="Proteomes" id="UP000516437">
    <property type="component" value="Chromosome 5"/>
</dbReference>
<reference evidence="1 2" key="1">
    <citation type="journal article" date="2019" name="Plant Biotechnol. J.">
        <title>The red bayberry genome and genetic basis of sex determination.</title>
        <authorList>
            <person name="Jia H.M."/>
            <person name="Jia H.J."/>
            <person name="Cai Q.L."/>
            <person name="Wang Y."/>
            <person name="Zhao H.B."/>
            <person name="Yang W.F."/>
            <person name="Wang G.Y."/>
            <person name="Li Y.H."/>
            <person name="Zhan D.L."/>
            <person name="Shen Y.T."/>
            <person name="Niu Q.F."/>
            <person name="Chang L."/>
            <person name="Qiu J."/>
            <person name="Zhao L."/>
            <person name="Xie H.B."/>
            <person name="Fu W.Y."/>
            <person name="Jin J."/>
            <person name="Li X.W."/>
            <person name="Jiao Y."/>
            <person name="Zhou C.C."/>
            <person name="Tu T."/>
            <person name="Chai C.Y."/>
            <person name="Gao J.L."/>
            <person name="Fan L.J."/>
            <person name="van de Weg E."/>
            <person name="Wang J.Y."/>
            <person name="Gao Z.S."/>
        </authorList>
    </citation>
    <scope>NUCLEOTIDE SEQUENCE [LARGE SCALE GENOMIC DNA]</scope>
    <source>
        <tissue evidence="1">Leaves</tissue>
    </source>
</reference>
<comment type="caution">
    <text evidence="1">The sequence shown here is derived from an EMBL/GenBank/DDBJ whole genome shotgun (WGS) entry which is preliminary data.</text>
</comment>
<gene>
    <name evidence="1" type="ORF">CJ030_MR5G011876</name>
</gene>
<evidence type="ECO:0000313" key="2">
    <source>
        <dbReference type="Proteomes" id="UP000516437"/>
    </source>
</evidence>
<dbReference type="EMBL" id="RXIC02000023">
    <property type="protein sequence ID" value="KAB1212776.1"/>
    <property type="molecule type" value="Genomic_DNA"/>
</dbReference>
<sequence>MAQLAPSKAGKVGPFTLIEATSSSLNVLNLGRACSGGLNVGDETSLLVSQAHSSTVQFISGLPLRGGLGPMENPSICLVSGASSVFTQGLKRCKELGGMSLSLEPKHGKEKLHVGVAAMETSLADTFHIGVAGGSVMVLRLNVLIGANGRPGSKLHDLKAVNTPP</sequence>
<proteinExistence type="predicted"/>